<dbReference type="PANTHER" id="PTHR30041:SF8">
    <property type="entry name" value="PROTEIN YFFB"/>
    <property type="match status" value="1"/>
</dbReference>
<proteinExistence type="inferred from homology"/>
<sequence length="118" mass="13487">MILYIHMTCSTCKKALSFLERNKITCEVRDIVKHPPSRKELETMLEFQGGNIKKLLNTSGMLYREMGLSAKIASIPTEEVLSLLSQNGMLIKRPFLLAESFGLTGFKEEEWCNRCLSR</sequence>
<dbReference type="Pfam" id="PF03960">
    <property type="entry name" value="ArsC"/>
    <property type="match status" value="1"/>
</dbReference>
<evidence type="ECO:0000313" key="2">
    <source>
        <dbReference type="EMBL" id="CRX37583.1"/>
    </source>
</evidence>
<dbReference type="AlphaFoldDB" id="A0A0H5DNZ9"/>
<keyword evidence="3" id="KW-1185">Reference proteome</keyword>
<dbReference type="RefSeq" id="WP_098037444.1">
    <property type="nucleotide sequence ID" value="NZ_CWGJ01000004.1"/>
</dbReference>
<reference evidence="3" key="1">
    <citation type="submission" date="2015-06" db="EMBL/GenBank/DDBJ databases">
        <authorList>
            <person name="Bertelli C."/>
        </authorList>
    </citation>
    <scope>NUCLEOTIDE SEQUENCE [LARGE SCALE GENOMIC DNA]</scope>
    <source>
        <strain evidence="3">CRIB-30</strain>
    </source>
</reference>
<evidence type="ECO:0000313" key="3">
    <source>
        <dbReference type="Proteomes" id="UP000220251"/>
    </source>
</evidence>
<organism evidence="2 3">
    <name type="scientific">Estrella lausannensis</name>
    <dbReference type="NCBI Taxonomy" id="483423"/>
    <lineage>
        <taxon>Bacteria</taxon>
        <taxon>Pseudomonadati</taxon>
        <taxon>Chlamydiota</taxon>
        <taxon>Chlamydiia</taxon>
        <taxon>Parachlamydiales</taxon>
        <taxon>Candidatus Criblamydiaceae</taxon>
        <taxon>Estrella</taxon>
    </lineage>
</organism>
<dbReference type="InterPro" id="IPR006660">
    <property type="entry name" value="Arsenate_reductase-like"/>
</dbReference>
<dbReference type="NCBIfam" id="TIGR01617">
    <property type="entry name" value="arsC_related"/>
    <property type="match status" value="1"/>
</dbReference>
<dbReference type="InterPro" id="IPR006504">
    <property type="entry name" value="Tscrpt_reg_Spx/MgsR"/>
</dbReference>
<dbReference type="InterPro" id="IPR036249">
    <property type="entry name" value="Thioredoxin-like_sf"/>
</dbReference>
<protein>
    <submittedName>
        <fullName evidence="2">Uncharacterized protein</fullName>
    </submittedName>
</protein>
<evidence type="ECO:0000256" key="1">
    <source>
        <dbReference type="ARBA" id="ARBA00007198"/>
    </source>
</evidence>
<dbReference type="Gene3D" id="3.40.30.10">
    <property type="entry name" value="Glutaredoxin"/>
    <property type="match status" value="1"/>
</dbReference>
<dbReference type="PANTHER" id="PTHR30041">
    <property type="entry name" value="ARSENATE REDUCTASE"/>
    <property type="match status" value="1"/>
</dbReference>
<dbReference type="OrthoDB" id="9794155at2"/>
<name>A0A0H5DNZ9_9BACT</name>
<dbReference type="SUPFAM" id="SSF52833">
    <property type="entry name" value="Thioredoxin-like"/>
    <property type="match status" value="1"/>
</dbReference>
<dbReference type="Proteomes" id="UP000220251">
    <property type="component" value="Unassembled WGS sequence"/>
</dbReference>
<gene>
    <name evidence="2" type="ORF">ELAC_0222</name>
</gene>
<comment type="similarity">
    <text evidence="1">Belongs to the ArsC family.</text>
</comment>
<dbReference type="EMBL" id="CWGJ01000004">
    <property type="protein sequence ID" value="CRX37583.1"/>
    <property type="molecule type" value="Genomic_DNA"/>
</dbReference>
<accession>A0A0H5DNZ9</accession>